<dbReference type="PANTHER" id="PTHR43233">
    <property type="entry name" value="FAMILY N-ACETYLTRANSFERASE, PUTATIVE (AFU_ORTHOLOGUE AFUA_6G03350)-RELATED"/>
    <property type="match status" value="1"/>
</dbReference>
<dbReference type="CDD" id="cd04301">
    <property type="entry name" value="NAT_SF"/>
    <property type="match status" value="1"/>
</dbReference>
<dbReference type="Proteomes" id="UP000233375">
    <property type="component" value="Unassembled WGS sequence"/>
</dbReference>
<dbReference type="EMBL" id="PISE01000023">
    <property type="protein sequence ID" value="PKG23475.1"/>
    <property type="molecule type" value="Genomic_DNA"/>
</dbReference>
<dbReference type="OrthoDB" id="3216107at2"/>
<proteinExistence type="predicted"/>
<dbReference type="PROSITE" id="PS51186">
    <property type="entry name" value="GNAT"/>
    <property type="match status" value="1"/>
</dbReference>
<dbReference type="InterPro" id="IPR053144">
    <property type="entry name" value="Acetyltransferase_Butenolide"/>
</dbReference>
<accession>A0A2N0Z1U1</accession>
<dbReference type="InterPro" id="IPR016181">
    <property type="entry name" value="Acyl_CoA_acyltransferase"/>
</dbReference>
<gene>
    <name evidence="2" type="ORF">CWS01_11830</name>
</gene>
<evidence type="ECO:0000313" key="3">
    <source>
        <dbReference type="Proteomes" id="UP000233375"/>
    </source>
</evidence>
<keyword evidence="2" id="KW-0808">Transferase</keyword>
<dbReference type="AlphaFoldDB" id="A0A2N0Z1U1"/>
<evidence type="ECO:0000259" key="1">
    <source>
        <dbReference type="PROSITE" id="PS51186"/>
    </source>
</evidence>
<comment type="caution">
    <text evidence="2">The sequence shown here is derived from an EMBL/GenBank/DDBJ whole genome shotgun (WGS) entry which is preliminary data.</text>
</comment>
<sequence length="140" mass="16210">MDMICDFLHHDSYWVKGIAKELIWASIENSSICYGIYKGNPLEGNGQQVGFARVVTDFVRFSHLGDVFVLPEYRGRGLSKWMLSIIIEHPQLKGTYFSLATKDAHTLYEQFGFQSVENMEKRMARSLNWEAVYKGHRLKN</sequence>
<dbReference type="SUPFAM" id="SSF55729">
    <property type="entry name" value="Acyl-CoA N-acyltransferases (Nat)"/>
    <property type="match status" value="1"/>
</dbReference>
<organism evidence="2 3">
    <name type="scientific">Niallia nealsonii</name>
    <dbReference type="NCBI Taxonomy" id="115979"/>
    <lineage>
        <taxon>Bacteria</taxon>
        <taxon>Bacillati</taxon>
        <taxon>Bacillota</taxon>
        <taxon>Bacilli</taxon>
        <taxon>Bacillales</taxon>
        <taxon>Bacillaceae</taxon>
        <taxon>Niallia</taxon>
    </lineage>
</organism>
<name>A0A2N0Z1U1_9BACI</name>
<protein>
    <submittedName>
        <fullName evidence="2">GNAT family N-acetyltransferase</fullName>
    </submittedName>
</protein>
<dbReference type="Pfam" id="PF13508">
    <property type="entry name" value="Acetyltransf_7"/>
    <property type="match status" value="1"/>
</dbReference>
<evidence type="ECO:0000313" key="2">
    <source>
        <dbReference type="EMBL" id="PKG23475.1"/>
    </source>
</evidence>
<dbReference type="InterPro" id="IPR000182">
    <property type="entry name" value="GNAT_dom"/>
</dbReference>
<dbReference type="GO" id="GO:0016747">
    <property type="term" value="F:acyltransferase activity, transferring groups other than amino-acyl groups"/>
    <property type="evidence" value="ECO:0007669"/>
    <property type="project" value="InterPro"/>
</dbReference>
<dbReference type="Gene3D" id="3.40.630.30">
    <property type="match status" value="1"/>
</dbReference>
<feature type="domain" description="N-acetyltransferase" evidence="1">
    <location>
        <begin position="1"/>
        <end position="139"/>
    </location>
</feature>
<keyword evidence="3" id="KW-1185">Reference proteome</keyword>
<dbReference type="PANTHER" id="PTHR43233:SF1">
    <property type="entry name" value="FAMILY N-ACETYLTRANSFERASE, PUTATIVE (AFU_ORTHOLOGUE AFUA_6G03350)-RELATED"/>
    <property type="match status" value="1"/>
</dbReference>
<reference evidence="2 3" key="1">
    <citation type="journal article" date="2003" name="Int. J. Syst. Evol. Microbiol.">
        <title>Bacillus nealsonii sp. nov., isolated from a spacecraft-assembly facility, whose spores are gamma-radiation resistant.</title>
        <authorList>
            <person name="Venkateswaran K."/>
            <person name="Kempf M."/>
            <person name="Chen F."/>
            <person name="Satomi M."/>
            <person name="Nicholson W."/>
            <person name="Kern R."/>
        </authorList>
    </citation>
    <scope>NUCLEOTIDE SEQUENCE [LARGE SCALE GENOMIC DNA]</scope>
    <source>
        <strain evidence="2 3">FO-92</strain>
    </source>
</reference>